<dbReference type="AlphaFoldDB" id="A0A420YJY9"/>
<proteinExistence type="predicted"/>
<evidence type="ECO:0000313" key="7">
    <source>
        <dbReference type="EMBL" id="RKU48180.1"/>
    </source>
</evidence>
<dbReference type="SMART" id="SM00064">
    <property type="entry name" value="FYVE"/>
    <property type="match status" value="1"/>
</dbReference>
<evidence type="ECO:0000259" key="6">
    <source>
        <dbReference type="PROSITE" id="PS50178"/>
    </source>
</evidence>
<feature type="region of interest" description="Disordered" evidence="5">
    <location>
        <begin position="1"/>
        <end position="72"/>
    </location>
</feature>
<dbReference type="InterPro" id="IPR052113">
    <property type="entry name" value="FYVE-type_Zinc_Finger"/>
</dbReference>
<keyword evidence="1" id="KW-0479">Metal-binding</keyword>
<dbReference type="EMBL" id="QVQW01000006">
    <property type="protein sequence ID" value="RKU48180.1"/>
    <property type="molecule type" value="Genomic_DNA"/>
</dbReference>
<dbReference type="OrthoDB" id="10018316at2759"/>
<feature type="compositionally biased region" description="Low complexity" evidence="5">
    <location>
        <begin position="10"/>
        <end position="33"/>
    </location>
</feature>
<feature type="compositionally biased region" description="Polar residues" evidence="5">
    <location>
        <begin position="240"/>
        <end position="250"/>
    </location>
</feature>
<evidence type="ECO:0000313" key="8">
    <source>
        <dbReference type="Proteomes" id="UP000275385"/>
    </source>
</evidence>
<dbReference type="InterPro" id="IPR017455">
    <property type="entry name" value="Znf_FYVE-rel"/>
</dbReference>
<dbReference type="CDD" id="cd15760">
    <property type="entry name" value="FYVE_scVPS27p_like"/>
    <property type="match status" value="1"/>
</dbReference>
<dbReference type="Pfam" id="PF01363">
    <property type="entry name" value="FYVE"/>
    <property type="match status" value="1"/>
</dbReference>
<organism evidence="7 8">
    <name type="scientific">Coniochaeta pulveracea</name>
    <dbReference type="NCBI Taxonomy" id="177199"/>
    <lineage>
        <taxon>Eukaryota</taxon>
        <taxon>Fungi</taxon>
        <taxon>Dikarya</taxon>
        <taxon>Ascomycota</taxon>
        <taxon>Pezizomycotina</taxon>
        <taxon>Sordariomycetes</taxon>
        <taxon>Sordariomycetidae</taxon>
        <taxon>Coniochaetales</taxon>
        <taxon>Coniochaetaceae</taxon>
        <taxon>Coniochaeta</taxon>
    </lineage>
</organism>
<dbReference type="Proteomes" id="UP000275385">
    <property type="component" value="Unassembled WGS sequence"/>
</dbReference>
<keyword evidence="8" id="KW-1185">Reference proteome</keyword>
<evidence type="ECO:0000256" key="4">
    <source>
        <dbReference type="PROSITE-ProRule" id="PRU00091"/>
    </source>
</evidence>
<keyword evidence="2 4" id="KW-0863">Zinc-finger</keyword>
<feature type="region of interest" description="Disordered" evidence="5">
    <location>
        <begin position="240"/>
        <end position="296"/>
    </location>
</feature>
<evidence type="ECO:0000256" key="2">
    <source>
        <dbReference type="ARBA" id="ARBA00022771"/>
    </source>
</evidence>
<dbReference type="PANTHER" id="PTHR39490:SF8">
    <property type="entry name" value="ZINC FINGER FYVE DOMAIN-CONTAINING PROTEIN 21"/>
    <property type="match status" value="1"/>
</dbReference>
<comment type="caution">
    <text evidence="7">The sequence shown here is derived from an EMBL/GenBank/DDBJ whole genome shotgun (WGS) entry which is preliminary data.</text>
</comment>
<reference evidence="7 8" key="1">
    <citation type="submission" date="2018-08" db="EMBL/GenBank/DDBJ databases">
        <title>Draft genome of the lignicolous fungus Coniochaeta pulveracea.</title>
        <authorList>
            <person name="Borstlap C.J."/>
            <person name="De Witt R.N."/>
            <person name="Botha A."/>
            <person name="Volschenk H."/>
        </authorList>
    </citation>
    <scope>NUCLEOTIDE SEQUENCE [LARGE SCALE GENOMIC DNA]</scope>
    <source>
        <strain evidence="7 8">CAB683</strain>
    </source>
</reference>
<accession>A0A420YJY9</accession>
<dbReference type="InterPro" id="IPR013083">
    <property type="entry name" value="Znf_RING/FYVE/PHD"/>
</dbReference>
<dbReference type="GO" id="GO:0008270">
    <property type="term" value="F:zinc ion binding"/>
    <property type="evidence" value="ECO:0007669"/>
    <property type="project" value="UniProtKB-KW"/>
</dbReference>
<dbReference type="STRING" id="177199.A0A420YJY9"/>
<dbReference type="PANTHER" id="PTHR39490">
    <property type="entry name" value="ARRESTIN DOMAIN-CONTAINING PROTEIN D"/>
    <property type="match status" value="1"/>
</dbReference>
<keyword evidence="3" id="KW-0862">Zinc</keyword>
<name>A0A420YJY9_9PEZI</name>
<dbReference type="Gene3D" id="3.30.40.10">
    <property type="entry name" value="Zinc/RING finger domain, C3HC4 (zinc finger)"/>
    <property type="match status" value="1"/>
</dbReference>
<feature type="domain" description="FYVE-type" evidence="6">
    <location>
        <begin position="178"/>
        <end position="233"/>
    </location>
</feature>
<feature type="region of interest" description="Disordered" evidence="5">
    <location>
        <begin position="88"/>
        <end position="120"/>
    </location>
</feature>
<protein>
    <recommendedName>
        <fullName evidence="6">FYVE-type domain-containing protein</fullName>
    </recommendedName>
</protein>
<sequence>MATDFIMPRLPGQQHQGLFQPQQQQWAQLQRPQEPVQPIFTTSNHQRAHSNNSQNSPPLITSGNGSPTSPRAYYSRQIRPLYMPAVLRPTEHPSKAPPPRSSPPAEEEDEDRGLKSNGSFISLGSALTRLSRRSTGDSGKCVDGSWNNLDMFPQPTGLPTRKHWKPDYESAVCDHSTCRKTFSYFTRRHHCRHCGNIFCDDHSAYEIPLDENANYNPRGTPVRGCAHCYSQFKEWRVRANSQDSSITSGSDAGGRERMDMPSSPLSTSPSASAAAAKPSAQELAKSVPTDWNWSTF</sequence>
<feature type="compositionally biased region" description="Low complexity" evidence="5">
    <location>
        <begin position="261"/>
        <end position="280"/>
    </location>
</feature>
<feature type="compositionally biased region" description="Polar residues" evidence="5">
    <location>
        <begin position="39"/>
        <end position="69"/>
    </location>
</feature>
<dbReference type="InterPro" id="IPR011011">
    <property type="entry name" value="Znf_FYVE_PHD"/>
</dbReference>
<evidence type="ECO:0000256" key="5">
    <source>
        <dbReference type="SAM" id="MobiDB-lite"/>
    </source>
</evidence>
<gene>
    <name evidence="7" type="ORF">DL546_009470</name>
</gene>
<dbReference type="SUPFAM" id="SSF57903">
    <property type="entry name" value="FYVE/PHD zinc finger"/>
    <property type="match status" value="1"/>
</dbReference>
<evidence type="ECO:0000256" key="3">
    <source>
        <dbReference type="ARBA" id="ARBA00022833"/>
    </source>
</evidence>
<dbReference type="PROSITE" id="PS50178">
    <property type="entry name" value="ZF_FYVE"/>
    <property type="match status" value="1"/>
</dbReference>
<dbReference type="InterPro" id="IPR000306">
    <property type="entry name" value="Znf_FYVE"/>
</dbReference>
<evidence type="ECO:0000256" key="1">
    <source>
        <dbReference type="ARBA" id="ARBA00022723"/>
    </source>
</evidence>